<dbReference type="AlphaFoldDB" id="A0A9P3GA94"/>
<reference evidence="1 2" key="1">
    <citation type="submission" date="2021-08" db="EMBL/GenBank/DDBJ databases">
        <title>Draft Genome Sequence of Phanerochaete sordida strain YK-624.</title>
        <authorList>
            <person name="Mori T."/>
            <person name="Dohra H."/>
            <person name="Suzuki T."/>
            <person name="Kawagishi H."/>
            <person name="Hirai H."/>
        </authorList>
    </citation>
    <scope>NUCLEOTIDE SEQUENCE [LARGE SCALE GENOMIC DNA]</scope>
    <source>
        <strain evidence="1 2">YK-624</strain>
    </source>
</reference>
<keyword evidence="2" id="KW-1185">Reference proteome</keyword>
<name>A0A9P3GA94_9APHY</name>
<evidence type="ECO:0000313" key="2">
    <source>
        <dbReference type="Proteomes" id="UP000703269"/>
    </source>
</evidence>
<sequence>MPVNGEPGRSSDDSDTSEHVQEAVAALNRLEVHDHMAQDGRITVTIEQADRAVDDVDRVEGSSYAPLAQDLVTYAVDNVKASCGVLVNVLDELSRVHPFVSVVALAFKTAIKLEMTRRENDKRVLALHAEMCNMMTVVALIRDFPADPQVNNALELRLSSRMKRIADDIKDCAAKCDSFQNKAVIVRLLTSFKWEETLNAFAAAFSAHKEDLHKDLVLLATSEIKAANVTLASVHAQVERVDLRLDLLRSPEELELLRFIDSKGGAQRVSEDDNLRQELDMEIERIGIDREDRLIGRVADLWEDVGKNLQITFTGLFYQNEDALERKFQLGLDRFENVLITTMRQVSFERTPTGSHCSEIIDTDLRQLWQDMGWHARPAVDEVIKNLLTRSLEHIHTPPGSQRSESPLASFYVEPEDPWASKYLSERWKQGLVEAIDLDGSAHVTIAELNSFSLSRPGGWSLPRWVAYWTVGSPLALIWYYKRIRELLKKIRPISANVLPINRAYIQRLLGEGVFYACDCLLSGVYKILYLLEEDASVFEKFEDFELSEEQKLRLAIQSVNYELDTPTTVALVIGNRCLDKMILPLLYIMVERCIETIQEASSAALQRDRVFALRTSLWTLLRSSYRRIDALKDMAASRNVDDVQALHRSVKHFSFGLYRYIYFNEKLGTCKYLRDEARSHEGYFTPGSSDAFIRSDGANGPSQDIPPATQVVSREPWVQDDVLEVVTNQDHDMHPFVQLCIEQSVMMPDGEPDDAFSLMAQAAVARVGRKDEIALEEIFQSGSHRPRRQDSLRLARALTEQDITILAQKYSLEQQRLYCRLVDNVVRRQVLHSPVMCDKCRRHTMNMTRLICLGCQETSERLSSKPRTLKNGKTTDYCSKCLFEDLMLDCAAALLSSSYHAFLQVRRFTYNKWDHAALDIARRRSLEESVAHAFLDEDLLVNEVTAPKFAASQGTEQRRSLPTCCMCGLWLSLPFWSCIDCTDLHVSRLQSCSREETQHPRPRGCI</sequence>
<evidence type="ECO:0000313" key="1">
    <source>
        <dbReference type="EMBL" id="GJE91176.1"/>
    </source>
</evidence>
<comment type="caution">
    <text evidence="1">The sequence shown here is derived from an EMBL/GenBank/DDBJ whole genome shotgun (WGS) entry which is preliminary data.</text>
</comment>
<dbReference type="Proteomes" id="UP000703269">
    <property type="component" value="Unassembled WGS sequence"/>
</dbReference>
<proteinExistence type="predicted"/>
<dbReference type="OrthoDB" id="2122982at2759"/>
<organism evidence="1 2">
    <name type="scientific">Phanerochaete sordida</name>
    <dbReference type="NCBI Taxonomy" id="48140"/>
    <lineage>
        <taxon>Eukaryota</taxon>
        <taxon>Fungi</taxon>
        <taxon>Dikarya</taxon>
        <taxon>Basidiomycota</taxon>
        <taxon>Agaricomycotina</taxon>
        <taxon>Agaricomycetes</taxon>
        <taxon>Polyporales</taxon>
        <taxon>Phanerochaetaceae</taxon>
        <taxon>Phanerochaete</taxon>
    </lineage>
</organism>
<accession>A0A9P3GA94</accession>
<dbReference type="EMBL" id="BPQB01000020">
    <property type="protein sequence ID" value="GJE91176.1"/>
    <property type="molecule type" value="Genomic_DNA"/>
</dbReference>
<protein>
    <submittedName>
        <fullName evidence="1">Uncharacterized protein</fullName>
    </submittedName>
</protein>
<gene>
    <name evidence="1" type="ORF">PsYK624_073250</name>
</gene>